<dbReference type="InterPro" id="IPR011042">
    <property type="entry name" value="6-blade_b-propeller_TolB-like"/>
</dbReference>
<evidence type="ECO:0000313" key="9">
    <source>
        <dbReference type="Proteomes" id="UP000803844"/>
    </source>
</evidence>
<dbReference type="PANTHER" id="PTHR42776:SF13">
    <property type="entry name" value="DIPEPTIDYL-PEPTIDASE 5"/>
    <property type="match status" value="1"/>
</dbReference>
<dbReference type="EMBL" id="MU032350">
    <property type="protein sequence ID" value="KAF3762873.1"/>
    <property type="molecule type" value="Genomic_DNA"/>
</dbReference>
<protein>
    <recommendedName>
        <fullName evidence="6">Dipeptidyl-peptidase V</fullName>
    </recommendedName>
</protein>
<evidence type="ECO:0000256" key="4">
    <source>
        <dbReference type="ARBA" id="ARBA00022801"/>
    </source>
</evidence>
<dbReference type="Gene3D" id="3.40.50.1820">
    <property type="entry name" value="alpha/beta hydrolase"/>
    <property type="match status" value="1"/>
</dbReference>
<accession>A0A9P5CLA8</accession>
<keyword evidence="9" id="KW-1185">Reference proteome</keyword>
<keyword evidence="5" id="KW-0720">Serine protease</keyword>
<sequence length="730" mass="81023">MRFSTRFTPEVLIEAPRRGPAVANPDGTKALFTCSTHTIGGETVKEIKVLDIHTGSSQLLTASNKAHDAAWLDTSSVAYLQSAEKGSTELRVAKLQDNERGGVSGQDSAVIATFPGPVLNLKLRALDDDSVAVALVGRVDSSGQLFNEETEERTSSVRVYNDFNVRLWDKYLKPQKYTIWYSRLVRTSTPLRAQRDDAQLTSPWVMDGSLRNLLPHNPEMEAPFGMDDGLGDSMSSFDLAERGIIFTACDPQNRNPLYRVTTKVYIVHLNSWSAHDSPTVPKEVPVFGDESRGTCSNPRFSRDGRMVAFLKRPAERYEDNRLYLAELEQGHSDGTQGARSATAINVWTMVTGTKWELVPDSFEFSGDGHSLFLTAQDHGQVALYRLSLQPNAVPQIVLRNGSVSRFQSLADGSPEKLLVTTTTFVETSLYQIVDGSGRSEVKVVSSASQNGAKLGLSPEQIGEIYFQGAGDYFVQAWVIKPRNFDTSRKYPLCLHVHGGPASAWNNGWSTRWNPAVWAEQGYIVVAPNITGSIGFGLEHTERVFGSWGGSPYEDLEKCVEHISDMPNLDLDNAVAAGGSYGGYMMLWLQGQSLGRKFKALVCHDGIFHLPSFLLESDVNIGTEDFRGTPYIWNNIAELDKWNPARPDLLRKWKTPMLVVHSDLDFRCPVTEGIAAFNTCQALGIPSRFINFPDENHFVLKEENSLQWHREILAWINHYSGVSNGTDNFAK</sequence>
<dbReference type="RefSeq" id="XP_040773852.1">
    <property type="nucleotide sequence ID" value="XM_040926246.1"/>
</dbReference>
<dbReference type="Proteomes" id="UP000803844">
    <property type="component" value="Unassembled WGS sequence"/>
</dbReference>
<evidence type="ECO:0000313" key="8">
    <source>
        <dbReference type="EMBL" id="KAF3762873.1"/>
    </source>
</evidence>
<dbReference type="Gene3D" id="2.120.10.30">
    <property type="entry name" value="TolB, C-terminal domain"/>
    <property type="match status" value="1"/>
</dbReference>
<name>A0A9P5CLA8_CRYP1</name>
<dbReference type="GO" id="GO:0006508">
    <property type="term" value="P:proteolysis"/>
    <property type="evidence" value="ECO:0007669"/>
    <property type="project" value="UniProtKB-KW"/>
</dbReference>
<keyword evidence="2" id="KW-0645">Protease</keyword>
<dbReference type="PANTHER" id="PTHR42776">
    <property type="entry name" value="SERINE PEPTIDASE S9 FAMILY MEMBER"/>
    <property type="match status" value="1"/>
</dbReference>
<dbReference type="Pfam" id="PF00326">
    <property type="entry name" value="Peptidase_S9"/>
    <property type="match status" value="1"/>
</dbReference>
<dbReference type="AlphaFoldDB" id="A0A9P5CLA8"/>
<dbReference type="InterPro" id="IPR029058">
    <property type="entry name" value="AB_hydrolase_fold"/>
</dbReference>
<evidence type="ECO:0000256" key="1">
    <source>
        <dbReference type="ARBA" id="ARBA00010040"/>
    </source>
</evidence>
<keyword evidence="4" id="KW-0378">Hydrolase</keyword>
<evidence type="ECO:0000259" key="7">
    <source>
        <dbReference type="Pfam" id="PF00326"/>
    </source>
</evidence>
<evidence type="ECO:0000256" key="5">
    <source>
        <dbReference type="ARBA" id="ARBA00022825"/>
    </source>
</evidence>
<organism evidence="8 9">
    <name type="scientific">Cryphonectria parasitica (strain ATCC 38755 / EP155)</name>
    <dbReference type="NCBI Taxonomy" id="660469"/>
    <lineage>
        <taxon>Eukaryota</taxon>
        <taxon>Fungi</taxon>
        <taxon>Dikarya</taxon>
        <taxon>Ascomycota</taxon>
        <taxon>Pezizomycotina</taxon>
        <taxon>Sordariomycetes</taxon>
        <taxon>Sordariomycetidae</taxon>
        <taxon>Diaporthales</taxon>
        <taxon>Cryphonectriaceae</taxon>
        <taxon>Cryphonectria-Endothia species complex</taxon>
        <taxon>Cryphonectria</taxon>
    </lineage>
</organism>
<dbReference type="GO" id="GO:0004252">
    <property type="term" value="F:serine-type endopeptidase activity"/>
    <property type="evidence" value="ECO:0007669"/>
    <property type="project" value="TreeGrafter"/>
</dbReference>
<keyword evidence="3" id="KW-0732">Signal</keyword>
<dbReference type="InterPro" id="IPR001375">
    <property type="entry name" value="Peptidase_S9_cat"/>
</dbReference>
<proteinExistence type="inferred from homology"/>
<gene>
    <name evidence="8" type="ORF">M406DRAFT_93208</name>
</gene>
<reference evidence="8" key="1">
    <citation type="journal article" date="2020" name="Phytopathology">
        <title>Genome sequence of the chestnut blight fungus Cryphonectria parasitica EP155: A fundamental resource for an archetypical invasive plant pathogen.</title>
        <authorList>
            <person name="Crouch J.A."/>
            <person name="Dawe A."/>
            <person name="Aerts A."/>
            <person name="Barry K."/>
            <person name="Churchill A.C.L."/>
            <person name="Grimwood J."/>
            <person name="Hillman B."/>
            <person name="Milgroom M.G."/>
            <person name="Pangilinan J."/>
            <person name="Smith M."/>
            <person name="Salamov A."/>
            <person name="Schmutz J."/>
            <person name="Yadav J."/>
            <person name="Grigoriev I.V."/>
            <person name="Nuss D."/>
        </authorList>
    </citation>
    <scope>NUCLEOTIDE SEQUENCE</scope>
    <source>
        <strain evidence="8">EP155</strain>
    </source>
</reference>
<dbReference type="OrthoDB" id="416344at2759"/>
<dbReference type="FunFam" id="3.40.50.1820:FF:000028">
    <property type="entry name" value="S9 family peptidase"/>
    <property type="match status" value="1"/>
</dbReference>
<comment type="similarity">
    <text evidence="1">Belongs to the peptidase S9C family.</text>
</comment>
<evidence type="ECO:0000256" key="2">
    <source>
        <dbReference type="ARBA" id="ARBA00022670"/>
    </source>
</evidence>
<dbReference type="GeneID" id="63843375"/>
<feature type="domain" description="Peptidase S9 prolyl oligopeptidase catalytic" evidence="7">
    <location>
        <begin position="508"/>
        <end position="720"/>
    </location>
</feature>
<evidence type="ECO:0000256" key="6">
    <source>
        <dbReference type="ARBA" id="ARBA00032829"/>
    </source>
</evidence>
<dbReference type="SUPFAM" id="SSF82171">
    <property type="entry name" value="DPP6 N-terminal domain-like"/>
    <property type="match status" value="1"/>
</dbReference>
<comment type="caution">
    <text evidence="8">The sequence shown here is derived from an EMBL/GenBank/DDBJ whole genome shotgun (WGS) entry which is preliminary data.</text>
</comment>
<evidence type="ECO:0000256" key="3">
    <source>
        <dbReference type="ARBA" id="ARBA00022729"/>
    </source>
</evidence>
<dbReference type="SUPFAM" id="SSF53474">
    <property type="entry name" value="alpha/beta-Hydrolases"/>
    <property type="match status" value="1"/>
</dbReference>